<proteinExistence type="predicted"/>
<sequence>MNATRNGGPLSRSSILQLERPAWDRGDCCREATESRPHLQRSDLKTTDREKGVVGGVFFRDELELSDSFPTQNGFRFRRLSVGADLTSSTAATRRCVSGGRFDSVHYYRSPPEALTPIAHDCSAR</sequence>
<evidence type="ECO:0000313" key="2">
    <source>
        <dbReference type="WBParaSite" id="PSAMB.scaffold1981size26265.g15868.t1"/>
    </source>
</evidence>
<reference evidence="2" key="1">
    <citation type="submission" date="2022-11" db="UniProtKB">
        <authorList>
            <consortium name="WormBaseParasite"/>
        </authorList>
    </citation>
    <scope>IDENTIFICATION</scope>
</reference>
<evidence type="ECO:0000313" key="1">
    <source>
        <dbReference type="Proteomes" id="UP000887566"/>
    </source>
</evidence>
<dbReference type="Proteomes" id="UP000887566">
    <property type="component" value="Unplaced"/>
</dbReference>
<organism evidence="1 2">
    <name type="scientific">Plectus sambesii</name>
    <dbReference type="NCBI Taxonomy" id="2011161"/>
    <lineage>
        <taxon>Eukaryota</taxon>
        <taxon>Metazoa</taxon>
        <taxon>Ecdysozoa</taxon>
        <taxon>Nematoda</taxon>
        <taxon>Chromadorea</taxon>
        <taxon>Plectida</taxon>
        <taxon>Plectina</taxon>
        <taxon>Plectoidea</taxon>
        <taxon>Plectidae</taxon>
        <taxon>Plectus</taxon>
    </lineage>
</organism>
<protein>
    <submittedName>
        <fullName evidence="2">Uncharacterized protein</fullName>
    </submittedName>
</protein>
<dbReference type="WBParaSite" id="PSAMB.scaffold1981size26265.g15868.t1">
    <property type="protein sequence ID" value="PSAMB.scaffold1981size26265.g15868.t1"/>
    <property type="gene ID" value="PSAMB.scaffold1981size26265.g15868"/>
</dbReference>
<name>A0A914VHN7_9BILA</name>
<dbReference type="AlphaFoldDB" id="A0A914VHN7"/>
<keyword evidence="1" id="KW-1185">Reference proteome</keyword>
<accession>A0A914VHN7</accession>